<sequence length="85" mass="9725">MVGRIKAQIQSGLSKSARSRPDNQVLYRPYRAVITDQLGLMIKRQYSKLCEMHAQRQCPKRSRSSTERGKNLDAVRDLLTLPGPR</sequence>
<evidence type="ECO:0000313" key="2">
    <source>
        <dbReference type="EMBL" id="KAK3776146.1"/>
    </source>
</evidence>
<feature type="region of interest" description="Disordered" evidence="1">
    <location>
        <begin position="57"/>
        <end position="85"/>
    </location>
</feature>
<protein>
    <submittedName>
        <fullName evidence="2">Uncharacterized protein</fullName>
    </submittedName>
</protein>
<dbReference type="EMBL" id="JAWDGP010003246">
    <property type="protein sequence ID" value="KAK3776146.1"/>
    <property type="molecule type" value="Genomic_DNA"/>
</dbReference>
<feature type="region of interest" description="Disordered" evidence="1">
    <location>
        <begin position="1"/>
        <end position="22"/>
    </location>
</feature>
<reference evidence="2" key="1">
    <citation type="journal article" date="2023" name="G3 (Bethesda)">
        <title>A reference genome for the long-term kleptoplast-retaining sea slug Elysia crispata morphotype clarki.</title>
        <authorList>
            <person name="Eastman K.E."/>
            <person name="Pendleton A.L."/>
            <person name="Shaikh M.A."/>
            <person name="Suttiyut T."/>
            <person name="Ogas R."/>
            <person name="Tomko P."/>
            <person name="Gavelis G."/>
            <person name="Widhalm J.R."/>
            <person name="Wisecaver J.H."/>
        </authorList>
    </citation>
    <scope>NUCLEOTIDE SEQUENCE</scope>
    <source>
        <strain evidence="2">ECLA1</strain>
    </source>
</reference>
<evidence type="ECO:0000256" key="1">
    <source>
        <dbReference type="SAM" id="MobiDB-lite"/>
    </source>
</evidence>
<feature type="compositionally biased region" description="Basic and acidic residues" evidence="1">
    <location>
        <begin position="64"/>
        <end position="76"/>
    </location>
</feature>
<proteinExistence type="predicted"/>
<evidence type="ECO:0000313" key="3">
    <source>
        <dbReference type="Proteomes" id="UP001283361"/>
    </source>
</evidence>
<keyword evidence="3" id="KW-1185">Reference proteome</keyword>
<gene>
    <name evidence="2" type="ORF">RRG08_017082</name>
</gene>
<accession>A0AAE1DMG4</accession>
<comment type="caution">
    <text evidence="2">The sequence shown here is derived from an EMBL/GenBank/DDBJ whole genome shotgun (WGS) entry which is preliminary data.</text>
</comment>
<name>A0AAE1DMG4_9GAST</name>
<dbReference type="AlphaFoldDB" id="A0AAE1DMG4"/>
<organism evidence="2 3">
    <name type="scientific">Elysia crispata</name>
    <name type="common">lettuce slug</name>
    <dbReference type="NCBI Taxonomy" id="231223"/>
    <lineage>
        <taxon>Eukaryota</taxon>
        <taxon>Metazoa</taxon>
        <taxon>Spiralia</taxon>
        <taxon>Lophotrochozoa</taxon>
        <taxon>Mollusca</taxon>
        <taxon>Gastropoda</taxon>
        <taxon>Heterobranchia</taxon>
        <taxon>Euthyneura</taxon>
        <taxon>Panpulmonata</taxon>
        <taxon>Sacoglossa</taxon>
        <taxon>Placobranchoidea</taxon>
        <taxon>Plakobranchidae</taxon>
        <taxon>Elysia</taxon>
    </lineage>
</organism>
<dbReference type="Proteomes" id="UP001283361">
    <property type="component" value="Unassembled WGS sequence"/>
</dbReference>